<evidence type="ECO:0000313" key="4">
    <source>
        <dbReference type="EMBL" id="EQD50603.1"/>
    </source>
</evidence>
<comment type="caution">
    <text evidence="4">The sequence shown here is derived from an EMBL/GenBank/DDBJ whole genome shotgun (WGS) entry which is preliminary data.</text>
</comment>
<sequence length="287" mass="31585">LSIDVSAAAQLPGVRAVVHAGNVEQRRFGYNNDNLPLKQNKVRFIGDEVAAVAAIDEETARQALELIRVDYEVLPAVFDPFEAMAEASPSIHDERLDIKGNVSMRWDFDDGDVDAAASRAAVIVEGNYSSPQAAPAPLETHVIIASFDPSGHLTVWSPVHMVFMYRKALADCLGLDWRHITVIQPSVGGSFGGKIDIDSHDFIAVMLARQARRPVRLAMTREEEFTGTRTRQPIHFRLRTGADAEGNLLFRDAEVVSDNGAYNAWGSHAMLVAMNTITSMYRVPNSR</sequence>
<dbReference type="EMBL" id="AUZX01009794">
    <property type="protein sequence ID" value="EQD50603.1"/>
    <property type="molecule type" value="Genomic_DNA"/>
</dbReference>
<feature type="non-terminal residue" evidence="4">
    <location>
        <position position="287"/>
    </location>
</feature>
<dbReference type="InterPro" id="IPR000674">
    <property type="entry name" value="Ald_Oxase/Xan_DH_a/b"/>
</dbReference>
<organism evidence="4">
    <name type="scientific">mine drainage metagenome</name>
    <dbReference type="NCBI Taxonomy" id="410659"/>
    <lineage>
        <taxon>unclassified sequences</taxon>
        <taxon>metagenomes</taxon>
        <taxon>ecological metagenomes</taxon>
    </lineage>
</organism>
<feature type="non-terminal residue" evidence="4">
    <location>
        <position position="1"/>
    </location>
</feature>
<dbReference type="SUPFAM" id="SSF56003">
    <property type="entry name" value="Molybdenum cofactor-binding domain"/>
    <property type="match status" value="1"/>
</dbReference>
<evidence type="ECO:0000259" key="3">
    <source>
        <dbReference type="SMART" id="SM01008"/>
    </source>
</evidence>
<keyword evidence="2" id="KW-0560">Oxidoreductase</keyword>
<gene>
    <name evidence="4" type="ORF">B1A_13389</name>
</gene>
<dbReference type="InterPro" id="IPR016208">
    <property type="entry name" value="Ald_Oxase/xanthine_DH-like"/>
</dbReference>
<evidence type="ECO:0000256" key="2">
    <source>
        <dbReference type="ARBA" id="ARBA00023002"/>
    </source>
</evidence>
<keyword evidence="1" id="KW-0500">Molybdenum</keyword>
<dbReference type="InterPro" id="IPR036856">
    <property type="entry name" value="Ald_Oxase/Xan_DH_a/b_sf"/>
</dbReference>
<proteinExistence type="predicted"/>
<reference evidence="4" key="2">
    <citation type="journal article" date="2014" name="ISME J.">
        <title>Microbial stratification in low pH oxic and suboxic macroscopic growths along an acid mine drainage.</title>
        <authorList>
            <person name="Mendez-Garcia C."/>
            <person name="Mesa V."/>
            <person name="Sprenger R.R."/>
            <person name="Richter M."/>
            <person name="Diez M.S."/>
            <person name="Solano J."/>
            <person name="Bargiela R."/>
            <person name="Golyshina O.V."/>
            <person name="Manteca A."/>
            <person name="Ramos J.L."/>
            <person name="Gallego J.R."/>
            <person name="Llorente I."/>
            <person name="Martins Dos Santos V.A."/>
            <person name="Jensen O.N."/>
            <person name="Pelaez A.I."/>
            <person name="Sanchez J."/>
            <person name="Ferrer M."/>
        </authorList>
    </citation>
    <scope>NUCLEOTIDE SEQUENCE</scope>
</reference>
<dbReference type="Pfam" id="PF02738">
    <property type="entry name" value="MoCoBD_1"/>
    <property type="match status" value="1"/>
</dbReference>
<dbReference type="Gene3D" id="3.30.365.10">
    <property type="entry name" value="Aldehyde oxidase/xanthine dehydrogenase, molybdopterin binding domain"/>
    <property type="match status" value="2"/>
</dbReference>
<dbReference type="Gene3D" id="3.90.1170.50">
    <property type="entry name" value="Aldehyde oxidase/xanthine dehydrogenase, a/b hammerhead"/>
    <property type="match status" value="1"/>
</dbReference>
<dbReference type="InterPro" id="IPR037165">
    <property type="entry name" value="AldOxase/xan_DH_Mopterin-bd_sf"/>
</dbReference>
<dbReference type="GO" id="GO:0005506">
    <property type="term" value="F:iron ion binding"/>
    <property type="evidence" value="ECO:0007669"/>
    <property type="project" value="InterPro"/>
</dbReference>
<name>T1A115_9ZZZZ</name>
<dbReference type="SUPFAM" id="SSF54665">
    <property type="entry name" value="CO dehydrogenase molybdoprotein N-domain-like"/>
    <property type="match status" value="1"/>
</dbReference>
<dbReference type="SMART" id="SM01008">
    <property type="entry name" value="Ald_Xan_dh_C"/>
    <property type="match status" value="1"/>
</dbReference>
<protein>
    <submittedName>
        <fullName evidence="4">4-hydroxybenzoyl-CoA reductase subunit alpha</fullName>
    </submittedName>
</protein>
<dbReference type="PANTHER" id="PTHR11908">
    <property type="entry name" value="XANTHINE DEHYDROGENASE"/>
    <property type="match status" value="1"/>
</dbReference>
<accession>T1A115</accession>
<dbReference type="PANTHER" id="PTHR11908:SF132">
    <property type="entry name" value="ALDEHYDE OXIDASE 1-RELATED"/>
    <property type="match status" value="1"/>
</dbReference>
<dbReference type="GO" id="GO:0016491">
    <property type="term" value="F:oxidoreductase activity"/>
    <property type="evidence" value="ECO:0007669"/>
    <property type="project" value="UniProtKB-KW"/>
</dbReference>
<feature type="domain" description="Aldehyde oxidase/xanthine dehydrogenase a/b hammerhead" evidence="3">
    <location>
        <begin position="1"/>
        <end position="75"/>
    </location>
</feature>
<dbReference type="Pfam" id="PF01315">
    <property type="entry name" value="Ald_Xan_dh_C"/>
    <property type="match status" value="1"/>
</dbReference>
<evidence type="ECO:0000256" key="1">
    <source>
        <dbReference type="ARBA" id="ARBA00022505"/>
    </source>
</evidence>
<reference evidence="4" key="1">
    <citation type="submission" date="2013-08" db="EMBL/GenBank/DDBJ databases">
        <authorList>
            <person name="Mendez C."/>
            <person name="Richter M."/>
            <person name="Ferrer M."/>
            <person name="Sanchez J."/>
        </authorList>
    </citation>
    <scope>NUCLEOTIDE SEQUENCE</scope>
</reference>
<dbReference type="AlphaFoldDB" id="T1A115"/>
<dbReference type="InterPro" id="IPR008274">
    <property type="entry name" value="AldOxase/xan_DH_MoCoBD1"/>
</dbReference>